<evidence type="ECO:0000256" key="6">
    <source>
        <dbReference type="ARBA" id="ARBA00022692"/>
    </source>
</evidence>
<keyword evidence="9 13" id="KW-1133">Transmembrane helix</keyword>
<dbReference type="InterPro" id="IPR011577">
    <property type="entry name" value="Cyt_b561_bac/Ni-Hgenase"/>
</dbReference>
<evidence type="ECO:0000256" key="8">
    <source>
        <dbReference type="ARBA" id="ARBA00022982"/>
    </source>
</evidence>
<proteinExistence type="inferred from homology"/>
<keyword evidence="3" id="KW-0813">Transport</keyword>
<organism evidence="15 16">
    <name type="scientific">Pseudoalteromonas marina</name>
    <dbReference type="NCBI Taxonomy" id="267375"/>
    <lineage>
        <taxon>Bacteria</taxon>
        <taxon>Pseudomonadati</taxon>
        <taxon>Pseudomonadota</taxon>
        <taxon>Gammaproteobacteria</taxon>
        <taxon>Alteromonadales</taxon>
        <taxon>Pseudoalteromonadaceae</taxon>
        <taxon>Pseudoalteromonas</taxon>
    </lineage>
</organism>
<dbReference type="EMBL" id="JAUYVT010000003">
    <property type="protein sequence ID" value="MDP2564123.1"/>
    <property type="molecule type" value="Genomic_DNA"/>
</dbReference>
<feature type="domain" description="Cytochrome b561 bacterial/Ni-hydrogenase" evidence="14">
    <location>
        <begin position="9"/>
        <end position="178"/>
    </location>
</feature>
<evidence type="ECO:0000256" key="3">
    <source>
        <dbReference type="ARBA" id="ARBA00022448"/>
    </source>
</evidence>
<keyword evidence="10" id="KW-0408">Iron</keyword>
<dbReference type="Proteomes" id="UP001177212">
    <property type="component" value="Unassembled WGS sequence"/>
</dbReference>
<evidence type="ECO:0000256" key="9">
    <source>
        <dbReference type="ARBA" id="ARBA00022989"/>
    </source>
</evidence>
<feature type="transmembrane region" description="Helical" evidence="13">
    <location>
        <begin position="142"/>
        <end position="162"/>
    </location>
</feature>
<dbReference type="PANTHER" id="PTHR30529:SF1">
    <property type="entry name" value="CYTOCHROME B561 HOMOLOG 2"/>
    <property type="match status" value="1"/>
</dbReference>
<evidence type="ECO:0000256" key="11">
    <source>
        <dbReference type="ARBA" id="ARBA00023136"/>
    </source>
</evidence>
<keyword evidence="4" id="KW-1003">Cell membrane</keyword>
<sequence>MFKNTPLSYGLVAIILHWLMAFTVIGLFGLGLYMVELTYYDSWYKGSLDLHKSIGITLAAILIFRILWRVFSKQPKPLSTNTKVNQLAHTAHIAMYILLAVIVVAGYLISTADGRPIEVFTVFNVSALDFVFDDQADIAGKVHYYGACILIGFVVLHALGALKHHFIDKDKTLTRMITPLKED</sequence>
<keyword evidence="6 13" id="KW-0812">Transmembrane</keyword>
<comment type="subcellular location">
    <subcellularLocation>
        <location evidence="2">Cell membrane</location>
        <topology evidence="2">Multi-pass membrane protein</topology>
    </subcellularLocation>
</comment>
<evidence type="ECO:0000256" key="2">
    <source>
        <dbReference type="ARBA" id="ARBA00004651"/>
    </source>
</evidence>
<reference evidence="15" key="1">
    <citation type="submission" date="2023-07" db="EMBL/GenBank/DDBJ databases">
        <title>Genome content predicts the carbon catabolic preferences of heterotrophic bacteria.</title>
        <authorList>
            <person name="Gralka M."/>
        </authorList>
    </citation>
    <scope>NUCLEOTIDE SEQUENCE</scope>
    <source>
        <strain evidence="15">4G09</strain>
    </source>
</reference>
<evidence type="ECO:0000256" key="1">
    <source>
        <dbReference type="ARBA" id="ARBA00001970"/>
    </source>
</evidence>
<dbReference type="Gene3D" id="1.20.950.20">
    <property type="entry name" value="Transmembrane di-heme cytochromes, Chain C"/>
    <property type="match status" value="2"/>
</dbReference>
<keyword evidence="11 13" id="KW-0472">Membrane</keyword>
<keyword evidence="5" id="KW-0349">Heme</keyword>
<feature type="transmembrane region" description="Helical" evidence="13">
    <location>
        <begin position="54"/>
        <end position="72"/>
    </location>
</feature>
<keyword evidence="8" id="KW-0249">Electron transport</keyword>
<dbReference type="InterPro" id="IPR016174">
    <property type="entry name" value="Di-haem_cyt_TM"/>
</dbReference>
<keyword evidence="7" id="KW-0479">Metal-binding</keyword>
<dbReference type="Pfam" id="PF01292">
    <property type="entry name" value="Ni_hydr_CYTB"/>
    <property type="match status" value="1"/>
</dbReference>
<accession>A0ABT9FBL3</accession>
<evidence type="ECO:0000256" key="12">
    <source>
        <dbReference type="ARBA" id="ARBA00037975"/>
    </source>
</evidence>
<dbReference type="InterPro" id="IPR052168">
    <property type="entry name" value="Cytochrome_b561_oxidase"/>
</dbReference>
<evidence type="ECO:0000259" key="14">
    <source>
        <dbReference type="Pfam" id="PF01292"/>
    </source>
</evidence>
<name>A0ABT9FBL3_9GAMM</name>
<comment type="similarity">
    <text evidence="12">Belongs to the cytochrome b561 family.</text>
</comment>
<dbReference type="SUPFAM" id="SSF81342">
    <property type="entry name" value="Transmembrane di-heme cytochromes"/>
    <property type="match status" value="1"/>
</dbReference>
<gene>
    <name evidence="15" type="ORF">Q8W34_05730</name>
</gene>
<evidence type="ECO:0000256" key="7">
    <source>
        <dbReference type="ARBA" id="ARBA00022723"/>
    </source>
</evidence>
<evidence type="ECO:0000256" key="5">
    <source>
        <dbReference type="ARBA" id="ARBA00022617"/>
    </source>
</evidence>
<feature type="transmembrane region" description="Helical" evidence="13">
    <location>
        <begin position="7"/>
        <end position="34"/>
    </location>
</feature>
<evidence type="ECO:0000313" key="16">
    <source>
        <dbReference type="Proteomes" id="UP001177212"/>
    </source>
</evidence>
<evidence type="ECO:0000256" key="13">
    <source>
        <dbReference type="SAM" id="Phobius"/>
    </source>
</evidence>
<evidence type="ECO:0000256" key="4">
    <source>
        <dbReference type="ARBA" id="ARBA00022475"/>
    </source>
</evidence>
<evidence type="ECO:0000313" key="15">
    <source>
        <dbReference type="EMBL" id="MDP2564123.1"/>
    </source>
</evidence>
<keyword evidence="16" id="KW-1185">Reference proteome</keyword>
<dbReference type="PANTHER" id="PTHR30529">
    <property type="entry name" value="CYTOCHROME B561"/>
    <property type="match status" value="1"/>
</dbReference>
<evidence type="ECO:0000256" key="10">
    <source>
        <dbReference type="ARBA" id="ARBA00023004"/>
    </source>
</evidence>
<comment type="caution">
    <text evidence="15">The sequence shown here is derived from an EMBL/GenBank/DDBJ whole genome shotgun (WGS) entry which is preliminary data.</text>
</comment>
<dbReference type="RefSeq" id="WP_305399112.1">
    <property type="nucleotide sequence ID" value="NZ_JAUYVT010000003.1"/>
</dbReference>
<comment type="cofactor">
    <cofactor evidence="1">
        <name>heme b</name>
        <dbReference type="ChEBI" id="CHEBI:60344"/>
    </cofactor>
</comment>
<protein>
    <submittedName>
        <fullName evidence="15">Cytochrome b</fullName>
    </submittedName>
</protein>
<feature type="transmembrane region" description="Helical" evidence="13">
    <location>
        <begin position="93"/>
        <end position="110"/>
    </location>
</feature>